<evidence type="ECO:0000256" key="3">
    <source>
        <dbReference type="ARBA" id="ARBA00022448"/>
    </source>
</evidence>
<dbReference type="GO" id="GO:0009279">
    <property type="term" value="C:cell outer membrane"/>
    <property type="evidence" value="ECO:0007669"/>
    <property type="project" value="UniProtKB-SubCell"/>
</dbReference>
<protein>
    <recommendedName>
        <fullName evidence="19">TonB-dependent receptor</fullName>
    </recommendedName>
</protein>
<evidence type="ECO:0000259" key="16">
    <source>
        <dbReference type="Pfam" id="PF07715"/>
    </source>
</evidence>
<dbReference type="GO" id="GO:0044718">
    <property type="term" value="P:siderophore transmembrane transport"/>
    <property type="evidence" value="ECO:0007669"/>
    <property type="project" value="TreeGrafter"/>
</dbReference>
<dbReference type="Gene3D" id="2.40.170.20">
    <property type="entry name" value="TonB-dependent receptor, beta-barrel domain"/>
    <property type="match status" value="1"/>
</dbReference>
<reference evidence="17 18" key="1">
    <citation type="submission" date="2018-02" db="EMBL/GenBank/DDBJ databases">
        <title>Reclassifiation of [Polyangium] brachysporum DSM 7029 as Guopingzhaonella breviflexa gen. nov., sp. nov., a member of the family Comamonadaceae.</title>
        <authorList>
            <person name="Tang B."/>
        </authorList>
    </citation>
    <scope>NUCLEOTIDE SEQUENCE [LARGE SCALE GENOMIC DNA]</scope>
    <source>
        <strain evidence="17 18">BCRC 80649</strain>
    </source>
</reference>
<keyword evidence="7 12" id="KW-0798">TonB box</keyword>
<dbReference type="PROSITE" id="PS52016">
    <property type="entry name" value="TONB_DEPENDENT_REC_3"/>
    <property type="match status" value="1"/>
</dbReference>
<proteinExistence type="inferred from homology"/>
<sequence>MTHPKVVMPALPSRAAVSTLISFASASVLPSQAGGTAADGAFVGTLPAIVVSGETVRAAQMERQRAPVATLVYDETQVERFGDATVGDVLRRLPGMTFTGPAGVVKDIRLRGLDKGNTLFLINGQPVPAATKERQFQVDRLPADMIERIEIVRSPSASMDADGIGGAINIVLKQTANNLTRLRAAAGRNGDLEVGDVVAQFGRSTEQVDMVLALSHTQGAEDISENKQKFNASGALTEVEAKARPTKKGETLLAPRWTWRIGADRLSLDSFASIGTEDKEESSVVRNAAGVLSKSTTKVEDKDDTVWRLGTRYDAERDWGRWFAKVGVQQARIDKASRTDEFNGTGTRARLVLEDERVVDKAAYAGLGASWSWAQRHRMASGLEWRDASFDTVKTRTENGADRSAAADRYDIDESRWIAWLEDEWRIADKHWVTAGVRAESVGRRARDGAGATATSDTSHANPSLHYRWEWRENTVLRASWAASTRLPRFDQVNPLVTARAGSLADPDIAGNAALKPERSRGIELGLERFLGAQRGVFGVNLYRRDVTDFIERYTALEGTRYVQRPRNVAEAEFWGAEFDWRVPLAHKGVHALDIIGSHTELRGRIVSAAGMRTDVRDMPPRITTLGLDWTHRPTRWSAGASVTVQPSFTRRSLGDNGNLEVKSRAESALLDLYVTKVFGPHAEVRMVAKNVLSDKKSETTTQYRPDGSLANAESKVERSRPTVLVTYEARF</sequence>
<dbReference type="InterPro" id="IPR012910">
    <property type="entry name" value="Plug_dom"/>
</dbReference>
<evidence type="ECO:0000313" key="17">
    <source>
        <dbReference type="EMBL" id="PPE65276.1"/>
    </source>
</evidence>
<dbReference type="GO" id="GO:0015344">
    <property type="term" value="F:siderophore uptake transmembrane transporter activity"/>
    <property type="evidence" value="ECO:0007669"/>
    <property type="project" value="TreeGrafter"/>
</dbReference>
<dbReference type="Proteomes" id="UP000238605">
    <property type="component" value="Unassembled WGS sequence"/>
</dbReference>
<dbReference type="OrthoDB" id="8530571at2"/>
<evidence type="ECO:0000256" key="6">
    <source>
        <dbReference type="ARBA" id="ARBA00022729"/>
    </source>
</evidence>
<keyword evidence="8 11" id="KW-0472">Membrane</keyword>
<dbReference type="SUPFAM" id="SSF56935">
    <property type="entry name" value="Porins"/>
    <property type="match status" value="1"/>
</dbReference>
<name>A0A2S5SRE4_9BURK</name>
<accession>A0A2S5SRE4</accession>
<evidence type="ECO:0000256" key="12">
    <source>
        <dbReference type="RuleBase" id="RU003357"/>
    </source>
</evidence>
<evidence type="ECO:0000256" key="2">
    <source>
        <dbReference type="ARBA" id="ARBA00009810"/>
    </source>
</evidence>
<gene>
    <name evidence="17" type="ORF">C1704_15145</name>
</gene>
<dbReference type="InterPro" id="IPR036942">
    <property type="entry name" value="Beta-barrel_TonB_sf"/>
</dbReference>
<feature type="signal peptide" evidence="14">
    <location>
        <begin position="1"/>
        <end position="33"/>
    </location>
</feature>
<dbReference type="PANTHER" id="PTHR30069">
    <property type="entry name" value="TONB-DEPENDENT OUTER MEMBRANE RECEPTOR"/>
    <property type="match status" value="1"/>
</dbReference>
<feature type="domain" description="TonB-dependent receptor plug" evidence="16">
    <location>
        <begin position="64"/>
        <end position="167"/>
    </location>
</feature>
<dbReference type="Pfam" id="PF00593">
    <property type="entry name" value="TonB_dep_Rec_b-barrel"/>
    <property type="match status" value="1"/>
</dbReference>
<organism evidence="17 18">
    <name type="scientific">Caldimonas caldifontis</name>
    <dbReference type="NCBI Taxonomy" id="1452508"/>
    <lineage>
        <taxon>Bacteria</taxon>
        <taxon>Pseudomonadati</taxon>
        <taxon>Pseudomonadota</taxon>
        <taxon>Betaproteobacteria</taxon>
        <taxon>Burkholderiales</taxon>
        <taxon>Sphaerotilaceae</taxon>
        <taxon>Caldimonas</taxon>
    </lineage>
</organism>
<evidence type="ECO:0000256" key="5">
    <source>
        <dbReference type="ARBA" id="ARBA00022692"/>
    </source>
</evidence>
<evidence type="ECO:0000256" key="10">
    <source>
        <dbReference type="ARBA" id="ARBA00023237"/>
    </source>
</evidence>
<keyword evidence="3 11" id="KW-0813">Transport</keyword>
<evidence type="ECO:0000256" key="11">
    <source>
        <dbReference type="PROSITE-ProRule" id="PRU01360"/>
    </source>
</evidence>
<dbReference type="CDD" id="cd01347">
    <property type="entry name" value="ligand_gated_channel"/>
    <property type="match status" value="1"/>
</dbReference>
<evidence type="ECO:0000259" key="15">
    <source>
        <dbReference type="Pfam" id="PF00593"/>
    </source>
</evidence>
<comment type="subcellular location">
    <subcellularLocation>
        <location evidence="1 11">Cell outer membrane</location>
        <topology evidence="1 11">Multi-pass membrane protein</topology>
    </subcellularLocation>
</comment>
<dbReference type="Gene3D" id="2.170.130.10">
    <property type="entry name" value="TonB-dependent receptor, plug domain"/>
    <property type="match status" value="1"/>
</dbReference>
<feature type="chain" id="PRO_5015664364" description="TonB-dependent receptor" evidence="14">
    <location>
        <begin position="34"/>
        <end position="732"/>
    </location>
</feature>
<feature type="region of interest" description="Disordered" evidence="13">
    <location>
        <begin position="696"/>
        <end position="716"/>
    </location>
</feature>
<feature type="domain" description="TonB-dependent receptor-like beta-barrel" evidence="15">
    <location>
        <begin position="297"/>
        <end position="677"/>
    </location>
</feature>
<dbReference type="PANTHER" id="PTHR30069:SF29">
    <property type="entry name" value="HEMOGLOBIN AND HEMOGLOBIN-HAPTOGLOBIN-BINDING PROTEIN 1-RELATED"/>
    <property type="match status" value="1"/>
</dbReference>
<keyword evidence="5 11" id="KW-0812">Transmembrane</keyword>
<evidence type="ECO:0000256" key="4">
    <source>
        <dbReference type="ARBA" id="ARBA00022452"/>
    </source>
</evidence>
<evidence type="ECO:0000313" key="18">
    <source>
        <dbReference type="Proteomes" id="UP000238605"/>
    </source>
</evidence>
<dbReference type="InterPro" id="IPR037066">
    <property type="entry name" value="Plug_dom_sf"/>
</dbReference>
<evidence type="ECO:0000256" key="8">
    <source>
        <dbReference type="ARBA" id="ARBA00023136"/>
    </source>
</evidence>
<keyword evidence="6 14" id="KW-0732">Signal</keyword>
<keyword evidence="9" id="KW-0675">Receptor</keyword>
<dbReference type="InterPro" id="IPR039426">
    <property type="entry name" value="TonB-dep_rcpt-like"/>
</dbReference>
<dbReference type="AlphaFoldDB" id="A0A2S5SRE4"/>
<dbReference type="EMBL" id="PSNX01000015">
    <property type="protein sequence ID" value="PPE65276.1"/>
    <property type="molecule type" value="Genomic_DNA"/>
</dbReference>
<dbReference type="InterPro" id="IPR000531">
    <property type="entry name" value="Beta-barrel_TonB"/>
</dbReference>
<keyword evidence="10 11" id="KW-0998">Cell outer membrane</keyword>
<comment type="similarity">
    <text evidence="2 11 12">Belongs to the TonB-dependent receptor family.</text>
</comment>
<evidence type="ECO:0000256" key="1">
    <source>
        <dbReference type="ARBA" id="ARBA00004571"/>
    </source>
</evidence>
<evidence type="ECO:0000256" key="7">
    <source>
        <dbReference type="ARBA" id="ARBA00023077"/>
    </source>
</evidence>
<evidence type="ECO:0000256" key="13">
    <source>
        <dbReference type="SAM" id="MobiDB-lite"/>
    </source>
</evidence>
<evidence type="ECO:0000256" key="9">
    <source>
        <dbReference type="ARBA" id="ARBA00023170"/>
    </source>
</evidence>
<dbReference type="Pfam" id="PF07715">
    <property type="entry name" value="Plug"/>
    <property type="match status" value="1"/>
</dbReference>
<keyword evidence="18" id="KW-1185">Reference proteome</keyword>
<evidence type="ECO:0000256" key="14">
    <source>
        <dbReference type="SAM" id="SignalP"/>
    </source>
</evidence>
<keyword evidence="4 11" id="KW-1134">Transmembrane beta strand</keyword>
<dbReference type="RefSeq" id="WP_104303579.1">
    <property type="nucleotide sequence ID" value="NZ_PSNX01000015.1"/>
</dbReference>
<comment type="caution">
    <text evidence="17">The sequence shown here is derived from an EMBL/GenBank/DDBJ whole genome shotgun (WGS) entry which is preliminary data.</text>
</comment>
<evidence type="ECO:0008006" key="19">
    <source>
        <dbReference type="Google" id="ProtNLM"/>
    </source>
</evidence>